<comment type="caution">
    <text evidence="1">The sequence shown here is derived from an EMBL/GenBank/DDBJ whole genome shotgun (WGS) entry which is preliminary data.</text>
</comment>
<reference evidence="1" key="1">
    <citation type="submission" date="2020-10" db="EMBL/GenBank/DDBJ databases">
        <authorList>
            <person name="Han B."/>
            <person name="Lu T."/>
            <person name="Zhao Q."/>
            <person name="Huang X."/>
            <person name="Zhao Y."/>
        </authorList>
    </citation>
    <scope>NUCLEOTIDE SEQUENCE</scope>
</reference>
<keyword evidence="2" id="KW-1185">Reference proteome</keyword>
<dbReference type="EMBL" id="CAJGYO010000006">
    <property type="protein sequence ID" value="CAD6238853.1"/>
    <property type="molecule type" value="Genomic_DNA"/>
</dbReference>
<protein>
    <submittedName>
        <fullName evidence="1">Uncharacterized protein</fullName>
    </submittedName>
</protein>
<dbReference type="Proteomes" id="UP000604825">
    <property type="component" value="Unassembled WGS sequence"/>
</dbReference>
<evidence type="ECO:0000313" key="1">
    <source>
        <dbReference type="EMBL" id="CAD6238853.1"/>
    </source>
</evidence>
<organism evidence="1 2">
    <name type="scientific">Miscanthus lutarioriparius</name>
    <dbReference type="NCBI Taxonomy" id="422564"/>
    <lineage>
        <taxon>Eukaryota</taxon>
        <taxon>Viridiplantae</taxon>
        <taxon>Streptophyta</taxon>
        <taxon>Embryophyta</taxon>
        <taxon>Tracheophyta</taxon>
        <taxon>Spermatophyta</taxon>
        <taxon>Magnoliopsida</taxon>
        <taxon>Liliopsida</taxon>
        <taxon>Poales</taxon>
        <taxon>Poaceae</taxon>
        <taxon>PACMAD clade</taxon>
        <taxon>Panicoideae</taxon>
        <taxon>Andropogonodae</taxon>
        <taxon>Andropogoneae</taxon>
        <taxon>Saccharinae</taxon>
        <taxon>Miscanthus</taxon>
    </lineage>
</organism>
<evidence type="ECO:0000313" key="2">
    <source>
        <dbReference type="Proteomes" id="UP000604825"/>
    </source>
</evidence>
<proteinExistence type="predicted"/>
<accession>A0A811PF89</accession>
<dbReference type="OrthoDB" id="685916at2759"/>
<name>A0A811PF89_9POAL</name>
<gene>
    <name evidence="1" type="ORF">NCGR_LOCUS25979</name>
</gene>
<dbReference type="AlphaFoldDB" id="A0A811PF89"/>
<sequence length="161" mass="18610">MQDPKDLSPRFTDKMRECIELNSSWLTTLLLIWCSTNMEIVSETVMPSSMVICAMVSRVAALLPPNPKHIWVFWWGAENGKWKIQSKPWEQMILPKSSGALGFKDLRLFNQALLARQIPNMETNWIWLGDKHGVVYKIGDGRSTRIWRDNLIPQGQPETNR</sequence>